<proteinExistence type="predicted"/>
<keyword evidence="6" id="KW-1185">Reference proteome</keyword>
<dbReference type="PRINTS" id="PR00344">
    <property type="entry name" value="BCTRLSENSOR"/>
</dbReference>
<dbReference type="InterPro" id="IPR018490">
    <property type="entry name" value="cNMP-bd_dom_sf"/>
</dbReference>
<dbReference type="CDD" id="cd00038">
    <property type="entry name" value="CAP_ED"/>
    <property type="match status" value="1"/>
</dbReference>
<gene>
    <name evidence="5" type="ORF">SanaruYs_23480</name>
</gene>
<dbReference type="EC" id="2.7.13.3" evidence="2"/>
<evidence type="ECO:0000313" key="6">
    <source>
        <dbReference type="Proteomes" id="UP000288227"/>
    </source>
</evidence>
<dbReference type="InterPro" id="IPR003594">
    <property type="entry name" value="HATPase_dom"/>
</dbReference>
<dbReference type="InterPro" id="IPR005467">
    <property type="entry name" value="His_kinase_dom"/>
</dbReference>
<comment type="caution">
    <text evidence="5">The sequence shown here is derived from an EMBL/GenBank/DDBJ whole genome shotgun (WGS) entry which is preliminary data.</text>
</comment>
<dbReference type="AlphaFoldDB" id="A0A401UB68"/>
<dbReference type="EMBL" id="BHXQ01000004">
    <property type="protein sequence ID" value="GCC52112.1"/>
    <property type="molecule type" value="Genomic_DNA"/>
</dbReference>
<organism evidence="5 6">
    <name type="scientific">Chryseotalea sanaruensis</name>
    <dbReference type="NCBI Taxonomy" id="2482724"/>
    <lineage>
        <taxon>Bacteria</taxon>
        <taxon>Pseudomonadati</taxon>
        <taxon>Bacteroidota</taxon>
        <taxon>Cytophagia</taxon>
        <taxon>Cytophagales</taxon>
        <taxon>Chryseotaleaceae</taxon>
        <taxon>Chryseotalea</taxon>
    </lineage>
</organism>
<dbReference type="Gene3D" id="3.30.565.10">
    <property type="entry name" value="Histidine kinase-like ATPase, C-terminal domain"/>
    <property type="match status" value="1"/>
</dbReference>
<dbReference type="Gene3D" id="2.60.120.10">
    <property type="entry name" value="Jelly Rolls"/>
    <property type="match status" value="1"/>
</dbReference>
<evidence type="ECO:0000259" key="4">
    <source>
        <dbReference type="PROSITE" id="PS50109"/>
    </source>
</evidence>
<dbReference type="InterPro" id="IPR000595">
    <property type="entry name" value="cNMP-bd_dom"/>
</dbReference>
<dbReference type="InterPro" id="IPR014710">
    <property type="entry name" value="RmlC-like_jellyroll"/>
</dbReference>
<evidence type="ECO:0000256" key="2">
    <source>
        <dbReference type="ARBA" id="ARBA00012438"/>
    </source>
</evidence>
<dbReference type="Gene3D" id="1.10.287.130">
    <property type="match status" value="1"/>
</dbReference>
<dbReference type="InterPro" id="IPR036890">
    <property type="entry name" value="HATPase_C_sf"/>
</dbReference>
<comment type="catalytic activity">
    <reaction evidence="1">
        <text>ATP + protein L-histidine = ADP + protein N-phospho-L-histidine.</text>
        <dbReference type="EC" id="2.7.13.3"/>
    </reaction>
</comment>
<reference evidence="5 6" key="1">
    <citation type="submission" date="2018-11" db="EMBL/GenBank/DDBJ databases">
        <title>Chryseotalea sanarue gen. nov., sp., nov., a member of the family Cytophagaceae, isolated from a brackish lake in Hamamatsu Japan.</title>
        <authorList>
            <person name="Maejima Y."/>
            <person name="Iino T."/>
            <person name="Muraguchi Y."/>
            <person name="Fukuda K."/>
            <person name="Ohkuma M."/>
            <person name="Moriuchi R."/>
            <person name="Dohra H."/>
            <person name="Kimbara K."/>
            <person name="Shintani M."/>
        </authorList>
    </citation>
    <scope>NUCLEOTIDE SEQUENCE [LARGE SCALE GENOMIC DNA]</scope>
    <source>
        <strain evidence="5 6">Ys</strain>
    </source>
</reference>
<accession>A0A401UB68</accession>
<dbReference type="PANTHER" id="PTHR43065">
    <property type="entry name" value="SENSOR HISTIDINE KINASE"/>
    <property type="match status" value="1"/>
</dbReference>
<name>A0A401UB68_9BACT</name>
<dbReference type="Pfam" id="PF00027">
    <property type="entry name" value="cNMP_binding"/>
    <property type="match status" value="1"/>
</dbReference>
<dbReference type="CDD" id="cd00075">
    <property type="entry name" value="HATPase"/>
    <property type="match status" value="1"/>
</dbReference>
<dbReference type="SUPFAM" id="SSF55874">
    <property type="entry name" value="ATPase domain of HSP90 chaperone/DNA topoisomerase II/histidine kinase"/>
    <property type="match status" value="1"/>
</dbReference>
<dbReference type="PROSITE" id="PS50042">
    <property type="entry name" value="CNMP_BINDING_3"/>
    <property type="match status" value="1"/>
</dbReference>
<evidence type="ECO:0000259" key="3">
    <source>
        <dbReference type="PROSITE" id="PS50042"/>
    </source>
</evidence>
<dbReference type="Pfam" id="PF02518">
    <property type="entry name" value="HATPase_c"/>
    <property type="match status" value="1"/>
</dbReference>
<dbReference type="InterPro" id="IPR004358">
    <property type="entry name" value="Sig_transdc_His_kin-like_C"/>
</dbReference>
<dbReference type="GO" id="GO:0004673">
    <property type="term" value="F:protein histidine kinase activity"/>
    <property type="evidence" value="ECO:0007669"/>
    <property type="project" value="UniProtKB-EC"/>
</dbReference>
<dbReference type="SMART" id="SM00387">
    <property type="entry name" value="HATPase_c"/>
    <property type="match status" value="1"/>
</dbReference>
<dbReference type="PANTHER" id="PTHR43065:SF48">
    <property type="entry name" value="HISTIDINE KINASE"/>
    <property type="match status" value="1"/>
</dbReference>
<dbReference type="Proteomes" id="UP000288227">
    <property type="component" value="Unassembled WGS sequence"/>
</dbReference>
<dbReference type="RefSeq" id="WP_127122759.1">
    <property type="nucleotide sequence ID" value="NZ_BHXQ01000004.1"/>
</dbReference>
<evidence type="ECO:0000313" key="5">
    <source>
        <dbReference type="EMBL" id="GCC52112.1"/>
    </source>
</evidence>
<dbReference type="PROSITE" id="PS50109">
    <property type="entry name" value="HIS_KIN"/>
    <property type="match status" value="1"/>
</dbReference>
<sequence>MSHKFNTSRKLAELKKDYFSDESRKIVVRKGETLLTENTENNRLYLVLEGSLMCYLKDESGKEYKMMESVRNMFLGVYSFFSYEQKSYLTVVAAADTHLAYLERTDSFVNTEKFARDFLPVIVNEIYQRQVLTQELNKERQAAIKKLYESEKIILLGQLAAGLAHELNNAVGILERNTEWLISTLNDFLKSKDLKDVFVRALEGGQQQSTAQVRERRLYLENKFSINTKLAKQLAKTTLSIAELERLIENGLDKFEDLNQITETAIVLHDMRVAAEHATHVVMSVRELGSNRNAMPVETSLYETVTKALILTKNLSKNISIKIDKKTDGKIWASSGDLVQVWVNLIKNACESMLQSGAEKPTLNILIEEGGNEYKVVITDNGPGINSEMMKKIFEPNFTTKINGLSFGLGLGLSIVKKIIDSYKGSVSFTSVPGETSFIVLLPKL</sequence>
<feature type="domain" description="Cyclic nucleotide-binding" evidence="3">
    <location>
        <begin position="7"/>
        <end position="104"/>
    </location>
</feature>
<protein>
    <recommendedName>
        <fullName evidence="2">histidine kinase</fullName>
        <ecNumber evidence="2">2.7.13.3</ecNumber>
    </recommendedName>
</protein>
<feature type="domain" description="Histidine kinase" evidence="4">
    <location>
        <begin position="229"/>
        <end position="445"/>
    </location>
</feature>
<evidence type="ECO:0000256" key="1">
    <source>
        <dbReference type="ARBA" id="ARBA00000085"/>
    </source>
</evidence>
<dbReference type="SUPFAM" id="SSF51206">
    <property type="entry name" value="cAMP-binding domain-like"/>
    <property type="match status" value="1"/>
</dbReference>
<dbReference type="OrthoDB" id="9806995at2"/>